<dbReference type="PANTHER" id="PTHR14226">
    <property type="entry name" value="NEUROPATHY TARGET ESTERASE/SWISS CHEESE D.MELANOGASTER"/>
    <property type="match status" value="1"/>
</dbReference>
<dbReference type="GO" id="GO:0016787">
    <property type="term" value="F:hydrolase activity"/>
    <property type="evidence" value="ECO:0007669"/>
    <property type="project" value="UniProtKB-UniRule"/>
</dbReference>
<accession>A0A1I2NP30</accession>
<dbReference type="CDD" id="cd07209">
    <property type="entry name" value="Pat_hypo_Ecoli_Z1214_like"/>
    <property type="match status" value="1"/>
</dbReference>
<gene>
    <name evidence="7" type="ORF">SAMN04487885_1229</name>
</gene>
<feature type="domain" description="PNPLA" evidence="6">
    <location>
        <begin position="6"/>
        <end position="198"/>
    </location>
</feature>
<dbReference type="PANTHER" id="PTHR14226:SF57">
    <property type="entry name" value="BLR7027 PROTEIN"/>
    <property type="match status" value="1"/>
</dbReference>
<dbReference type="OrthoDB" id="9770965at2"/>
<dbReference type="PROSITE" id="PS51635">
    <property type="entry name" value="PNPLA"/>
    <property type="match status" value="1"/>
</dbReference>
<evidence type="ECO:0000313" key="7">
    <source>
        <dbReference type="EMBL" id="SFG03437.1"/>
    </source>
</evidence>
<keyword evidence="2 4" id="KW-0442">Lipid degradation</keyword>
<dbReference type="GO" id="GO:0016042">
    <property type="term" value="P:lipid catabolic process"/>
    <property type="evidence" value="ECO:0007669"/>
    <property type="project" value="UniProtKB-UniRule"/>
</dbReference>
<dbReference type="Gene3D" id="3.40.1090.10">
    <property type="entry name" value="Cytosolic phospholipase A2 catalytic domain"/>
    <property type="match status" value="1"/>
</dbReference>
<dbReference type="SUPFAM" id="SSF52151">
    <property type="entry name" value="FabD/lysophospholipase-like"/>
    <property type="match status" value="1"/>
</dbReference>
<keyword evidence="8" id="KW-1185">Reference proteome</keyword>
<feature type="short sequence motif" description="DGA/G" evidence="4">
    <location>
        <begin position="185"/>
        <end position="187"/>
    </location>
</feature>
<evidence type="ECO:0000313" key="8">
    <source>
        <dbReference type="Proteomes" id="UP000182135"/>
    </source>
</evidence>
<dbReference type="eggNOG" id="COG1752">
    <property type="taxonomic scope" value="Bacteria"/>
</dbReference>
<evidence type="ECO:0000256" key="3">
    <source>
        <dbReference type="ARBA" id="ARBA00023098"/>
    </source>
</evidence>
<proteinExistence type="predicted"/>
<dbReference type="Pfam" id="PF01734">
    <property type="entry name" value="Patatin"/>
    <property type="match status" value="1"/>
</dbReference>
<dbReference type="InterPro" id="IPR002641">
    <property type="entry name" value="PNPLA_dom"/>
</dbReference>
<dbReference type="STRING" id="1529.SAMN04487885_1229"/>
<dbReference type="InterPro" id="IPR050301">
    <property type="entry name" value="NTE"/>
</dbReference>
<reference evidence="7 8" key="1">
    <citation type="submission" date="2016-10" db="EMBL/GenBank/DDBJ databases">
        <authorList>
            <person name="de Groot N.N."/>
        </authorList>
    </citation>
    <scope>NUCLEOTIDE SEQUENCE [LARGE SCALE GENOMIC DNA]</scope>
    <source>
        <strain evidence="7 8">NLAE-zl-G419</strain>
    </source>
</reference>
<dbReference type="GeneID" id="90543547"/>
<dbReference type="AlphaFoldDB" id="A0A1I2NP30"/>
<dbReference type="Proteomes" id="UP000182135">
    <property type="component" value="Unassembled WGS sequence"/>
</dbReference>
<feature type="short sequence motif" description="GXGXXG" evidence="4">
    <location>
        <begin position="10"/>
        <end position="15"/>
    </location>
</feature>
<name>A0A1I2NP30_9CLOT</name>
<evidence type="ECO:0000259" key="6">
    <source>
        <dbReference type="PROSITE" id="PS51635"/>
    </source>
</evidence>
<evidence type="ECO:0000256" key="4">
    <source>
        <dbReference type="PROSITE-ProRule" id="PRU01161"/>
    </source>
</evidence>
<keyword evidence="5" id="KW-0175">Coiled coil</keyword>
<protein>
    <submittedName>
        <fullName evidence="7">NTE family protein</fullName>
    </submittedName>
</protein>
<keyword evidence="3 4" id="KW-0443">Lipid metabolism</keyword>
<sequence>MSKLGIVFAGGGGKGSYQIGVWRGLKLLGIEDKVSAISGTSIGALNGVLFLQKDYEIGEEVWLNSSQEKMLPIDDRIIARNMLYLKISERKKEEVLKWASTLRDEGDVISKQGLIEIIDKGLNYEKIKSSQIPMYICCTEMPDMKAKYFKINDYDEKEIKNILCATTALPMIFESEEIGEQIYMDGGLVDNVPIKPVYDSGCDIIIVIHFNKEERVDRSLFPNAKIIEIVPSKNMGGWLVGTLDFSRQTSLERVLEGYKDALRLFKGVVDDPTKDIVEVLDEKYDEINNNLEEMIKERESLEDSIRRLKQIKVISSNLRTISKKKLKAKKKIL</sequence>
<feature type="active site" description="Nucleophile" evidence="4">
    <location>
        <position position="41"/>
    </location>
</feature>
<evidence type="ECO:0000256" key="1">
    <source>
        <dbReference type="ARBA" id="ARBA00022801"/>
    </source>
</evidence>
<feature type="active site" description="Proton acceptor" evidence="4">
    <location>
        <position position="185"/>
    </location>
</feature>
<dbReference type="EMBL" id="FOOE01000022">
    <property type="protein sequence ID" value="SFG03437.1"/>
    <property type="molecule type" value="Genomic_DNA"/>
</dbReference>
<organism evidence="7 8">
    <name type="scientific">Clostridium cadaveris</name>
    <dbReference type="NCBI Taxonomy" id="1529"/>
    <lineage>
        <taxon>Bacteria</taxon>
        <taxon>Bacillati</taxon>
        <taxon>Bacillota</taxon>
        <taxon>Clostridia</taxon>
        <taxon>Eubacteriales</taxon>
        <taxon>Clostridiaceae</taxon>
        <taxon>Clostridium</taxon>
    </lineage>
</organism>
<dbReference type="RefSeq" id="WP_051196298.1">
    <property type="nucleotide sequence ID" value="NZ_BAAACD010000034.1"/>
</dbReference>
<keyword evidence="1 4" id="KW-0378">Hydrolase</keyword>
<feature type="short sequence motif" description="GXSXG" evidence="4">
    <location>
        <begin position="39"/>
        <end position="43"/>
    </location>
</feature>
<evidence type="ECO:0000256" key="5">
    <source>
        <dbReference type="SAM" id="Coils"/>
    </source>
</evidence>
<dbReference type="InterPro" id="IPR016035">
    <property type="entry name" value="Acyl_Trfase/lysoPLipase"/>
</dbReference>
<feature type="coiled-coil region" evidence="5">
    <location>
        <begin position="277"/>
        <end position="311"/>
    </location>
</feature>
<evidence type="ECO:0000256" key="2">
    <source>
        <dbReference type="ARBA" id="ARBA00022963"/>
    </source>
</evidence>